<dbReference type="PANTHER" id="PTHR14374">
    <property type="entry name" value="FOIE GRAS"/>
    <property type="match status" value="1"/>
</dbReference>
<name>A0ABD2LSG0_9BILA</name>
<feature type="region of interest" description="Disordered" evidence="1">
    <location>
        <begin position="67"/>
        <end position="92"/>
    </location>
</feature>
<sequence length="857" mass="97882">MEPQDIDSHLLNGALRQLIFLTGLNIADAHHSTIFNAFVKKNDQRTAAAITYKMLMSGDELYDNSRKGMSNTVESGGRASSPPFLSEASGNSSLSIRSGAMAMVKRRWPLKYLQERPALIVTFVDLDWDHPAWLEMRAECEAKINAMRQRIGQRETKLALVLIQPPKATSMDDPIAEKALELCQHCRLNSRLLFVFPRLSDNRALIERVNRLEKAFHNIAQEFYHACFKRIRSRNVPNNDAHLLVRQQYKLAFISELREDRHSALRYYKQAYQICHELDVSDVDVYEQCSVASLLNFKICELNFVLNSAVEAINQFRRHHNFFFKRESAFYPSRELAAIELTWWKAQQCRLFAELFSRAVSNGLAAYPSQNPGRFLGEAATHYKKANSLIRILKSKLAAAPQQRQKSLLTGDPLQSFDFSITTTYYGQRPWRMTTQLSDSTAQNVTKLPLLSSVNLQLLEHGAKLFLENNIHENYAHSLQLLSAAVAQCKRYGCERFANLSLFDMAEECVASQQFSKALQILHRLCTEDTNVLFYPFLREALVSFANAAFCSLSLNEWTWALLQLLHPQLANASVTLRILSVDENDQSIWMENFQHFLLGDQNFLPFPLTSSANDHRSIFSMEQLNSLQSQWRQLIAQSASPLQFQLEMYNLNYSPIKFNARFLVINSAANNKRQTNEKFAFDEEMADGFQIATADDSLLIEVVLCNISNVPLRFEYCSLTLDEILISSGAKKSKTLSEWSTAGNSSKNPTLELVPKRPSHVFFIYKTTFATSLKQLMQLPASKAPTSRCQSPLTDEQNAKEILMTIRHFSLRTSSGSLSWDIDHRSTSNSHHQNSIEDRRVETFFEKMDNNNYAVK</sequence>
<dbReference type="Proteomes" id="UP001620626">
    <property type="component" value="Unassembled WGS sequence"/>
</dbReference>
<dbReference type="EMBL" id="JBICBT010000334">
    <property type="protein sequence ID" value="KAL3117234.1"/>
    <property type="molecule type" value="Genomic_DNA"/>
</dbReference>
<organism evidence="3 4">
    <name type="scientific">Heterodera trifolii</name>
    <dbReference type="NCBI Taxonomy" id="157864"/>
    <lineage>
        <taxon>Eukaryota</taxon>
        <taxon>Metazoa</taxon>
        <taxon>Ecdysozoa</taxon>
        <taxon>Nematoda</taxon>
        <taxon>Chromadorea</taxon>
        <taxon>Rhabditida</taxon>
        <taxon>Tylenchina</taxon>
        <taxon>Tylenchomorpha</taxon>
        <taxon>Tylenchoidea</taxon>
        <taxon>Heteroderidae</taxon>
        <taxon>Heteroderinae</taxon>
        <taxon>Heterodera</taxon>
    </lineage>
</organism>
<dbReference type="AlphaFoldDB" id="A0ABD2LSG0"/>
<dbReference type="InterPro" id="IPR021773">
    <property type="entry name" value="TPC11"/>
</dbReference>
<reference evidence="3 4" key="1">
    <citation type="submission" date="2024-10" db="EMBL/GenBank/DDBJ databases">
        <authorList>
            <person name="Kim D."/>
        </authorList>
    </citation>
    <scope>NUCLEOTIDE SEQUENCE [LARGE SCALE GENOMIC DNA]</scope>
    <source>
        <strain evidence="3">BH-2024</strain>
    </source>
</reference>
<evidence type="ECO:0000313" key="4">
    <source>
        <dbReference type="Proteomes" id="UP001620626"/>
    </source>
</evidence>
<protein>
    <recommendedName>
        <fullName evidence="2">Trafficking protein particle complex subunit 11 domain-containing protein</fullName>
    </recommendedName>
</protein>
<gene>
    <name evidence="3" type="ORF">niasHT_007637</name>
</gene>
<accession>A0ABD2LSG0</accession>
<evidence type="ECO:0000256" key="1">
    <source>
        <dbReference type="SAM" id="MobiDB-lite"/>
    </source>
</evidence>
<proteinExistence type="predicted"/>
<dbReference type="PANTHER" id="PTHR14374:SF0">
    <property type="entry name" value="TRAFFICKING PROTEIN PARTICLE COMPLEX SUBUNIT 11"/>
    <property type="match status" value="1"/>
</dbReference>
<comment type="caution">
    <text evidence="3">The sequence shown here is derived from an EMBL/GenBank/DDBJ whole genome shotgun (WGS) entry which is preliminary data.</text>
</comment>
<dbReference type="Pfam" id="PF11817">
    <property type="entry name" value="Foie-gras_1"/>
    <property type="match status" value="1"/>
</dbReference>
<feature type="domain" description="Trafficking protein particle complex subunit 11" evidence="2">
    <location>
        <begin position="291"/>
        <end position="525"/>
    </location>
</feature>
<evidence type="ECO:0000259" key="2">
    <source>
        <dbReference type="Pfam" id="PF11817"/>
    </source>
</evidence>
<evidence type="ECO:0000313" key="3">
    <source>
        <dbReference type="EMBL" id="KAL3117234.1"/>
    </source>
</evidence>
<keyword evidence="4" id="KW-1185">Reference proteome</keyword>